<dbReference type="GO" id="GO:0016020">
    <property type="term" value="C:membrane"/>
    <property type="evidence" value="ECO:0007669"/>
    <property type="project" value="UniProtKB-SubCell"/>
</dbReference>
<sequence length="480" mass="51863">MTSTLMSERLEREPLINKRLLSILLVVIVPLLFYILPAPEGLSVQGWHLCGLFIATILGLIFKPFPAPVILLCVISVIGLTGGDTKLALSGYSSTTTWIVFSALIMSNAILVTGLGKRIGYLLIDKFGKTSLRLGYVLAMLDLIIAPCTPSITARAGGIVFSVAKSISASLNSYPDSGARKIGSYLMMNSFLNTKSTAYVFLTAAAPNLLILPFIKDILGVDLTWTSWFVGAVVPGMVMLLLTPLIIYMVYPPEEKKIDNKRIAKEGLKELGAFSKKEKMLGIIFLLALAGWVMGSVFHLSAAVVAIAAFMLMILCGVMSWDDVLQAKGAWTVLVWFGGVIGLSASLKAEGFFSWLGSLLNHFASTDTNTTLAFVMIVLCSVLVRYFIVSGSAYVVSMIPVFFTLGLLMGVSPGQLAIALACSTVYGSGITHYSSAAGPIIFSENYVPLKNWWTVGAVVTFINYAINMTLGLWWWNILGL</sequence>
<dbReference type="Proteomes" id="UP000515264">
    <property type="component" value="Chromosome 1"/>
</dbReference>
<dbReference type="EMBL" id="FSSB01000018">
    <property type="protein sequence ID" value="SIO95416.1"/>
    <property type="molecule type" value="Genomic_DNA"/>
</dbReference>
<evidence type="ECO:0000313" key="10">
    <source>
        <dbReference type="Proteomes" id="UP000515264"/>
    </source>
</evidence>
<evidence type="ECO:0000256" key="6">
    <source>
        <dbReference type="SAM" id="Phobius"/>
    </source>
</evidence>
<evidence type="ECO:0000313" key="9">
    <source>
        <dbReference type="Proteomes" id="UP000184774"/>
    </source>
</evidence>
<evidence type="ECO:0000256" key="1">
    <source>
        <dbReference type="ARBA" id="ARBA00004141"/>
    </source>
</evidence>
<dbReference type="OrthoDB" id="3170849at2"/>
<feature type="transmembrane region" description="Helical" evidence="6">
    <location>
        <begin position="69"/>
        <end position="89"/>
    </location>
</feature>
<comment type="similarity">
    <text evidence="2">Belongs to the SLC13A/DASS transporter (TC 2.A.47) family. DIT1 subfamily.</text>
</comment>
<feature type="transmembrane region" description="Helical" evidence="6">
    <location>
        <begin position="95"/>
        <end position="116"/>
    </location>
</feature>
<feature type="transmembrane region" description="Helical" evidence="6">
    <location>
        <begin position="44"/>
        <end position="62"/>
    </location>
</feature>
<dbReference type="AlphaFoldDB" id="A0A1N6M7U0"/>
<dbReference type="PIRSF" id="PIRSF002457">
    <property type="entry name" value="DASS"/>
    <property type="match status" value="1"/>
</dbReference>
<dbReference type="InterPro" id="IPR001898">
    <property type="entry name" value="SLC13A/DASS"/>
</dbReference>
<name>A0A1N6M7U0_9VIBR</name>
<dbReference type="GO" id="GO:0022857">
    <property type="term" value="F:transmembrane transporter activity"/>
    <property type="evidence" value="ECO:0007669"/>
    <property type="project" value="InterPro"/>
</dbReference>
<accession>A0A1N6M7U0</accession>
<keyword evidence="5 6" id="KW-0472">Membrane</keyword>
<feature type="transmembrane region" description="Helical" evidence="6">
    <location>
        <begin position="227"/>
        <end position="251"/>
    </location>
</feature>
<feature type="transmembrane region" description="Helical" evidence="6">
    <location>
        <begin position="401"/>
        <end position="426"/>
    </location>
</feature>
<protein>
    <submittedName>
        <fullName evidence="8">Inner membrane protein YbhI</fullName>
    </submittedName>
</protein>
<keyword evidence="4 6" id="KW-1133">Transmembrane helix</keyword>
<dbReference type="EMBL" id="CP046268">
    <property type="protein sequence ID" value="QMV14139.1"/>
    <property type="molecule type" value="Genomic_DNA"/>
</dbReference>
<keyword evidence="10" id="KW-1185">Reference proteome</keyword>
<feature type="transmembrane region" description="Helical" evidence="6">
    <location>
        <begin position="20"/>
        <end position="38"/>
    </location>
</feature>
<feature type="transmembrane region" description="Helical" evidence="6">
    <location>
        <begin position="197"/>
        <end position="215"/>
    </location>
</feature>
<evidence type="ECO:0000256" key="4">
    <source>
        <dbReference type="ARBA" id="ARBA00022989"/>
    </source>
</evidence>
<keyword evidence="3 6" id="KW-0812">Transmembrane</keyword>
<gene>
    <name evidence="8" type="primary">ybhI</name>
    <name evidence="8" type="ORF">VSP9026_03159</name>
    <name evidence="7" type="ORF">Vspart_01390</name>
</gene>
<feature type="transmembrane region" description="Helical" evidence="6">
    <location>
        <begin position="304"/>
        <end position="321"/>
    </location>
</feature>
<evidence type="ECO:0000256" key="3">
    <source>
        <dbReference type="ARBA" id="ARBA00022692"/>
    </source>
</evidence>
<feature type="transmembrane region" description="Helical" evidence="6">
    <location>
        <begin position="368"/>
        <end position="389"/>
    </location>
</feature>
<dbReference type="Pfam" id="PF00939">
    <property type="entry name" value="Na_sulph_symp"/>
    <property type="match status" value="1"/>
</dbReference>
<evidence type="ECO:0000313" key="7">
    <source>
        <dbReference type="EMBL" id="QMV14139.1"/>
    </source>
</evidence>
<feature type="transmembrane region" description="Helical" evidence="6">
    <location>
        <begin position="452"/>
        <end position="475"/>
    </location>
</feature>
<feature type="transmembrane region" description="Helical" evidence="6">
    <location>
        <begin position="333"/>
        <end position="356"/>
    </location>
</feature>
<reference evidence="7" key="2">
    <citation type="submission" date="2019-11" db="EMBL/GenBank/DDBJ databases">
        <authorList>
            <person name="January G."/>
            <person name="Bunk B."/>
        </authorList>
    </citation>
    <scope>NUCLEOTIDE SEQUENCE</scope>
    <source>
        <strain evidence="7">3.6</strain>
    </source>
</reference>
<dbReference type="RefSeq" id="WP_083602706.1">
    <property type="nucleotide sequence ID" value="NZ_AP024907.1"/>
</dbReference>
<reference evidence="8 9" key="1">
    <citation type="submission" date="2016-12" db="EMBL/GenBank/DDBJ databases">
        <authorList>
            <person name="Song W.-J."/>
            <person name="Kurnit D.M."/>
        </authorList>
    </citation>
    <scope>NUCLEOTIDE SEQUENCE [LARGE SCALE GENOMIC DNA]</scope>
    <source>
        <strain evidence="8 9">CECT 9026</strain>
    </source>
</reference>
<dbReference type="PANTHER" id="PTHR42826">
    <property type="entry name" value="DICARBOXYLATE TRANSPORTER 2.1, CHLOROPLASTIC"/>
    <property type="match status" value="1"/>
</dbReference>
<comment type="subcellular location">
    <subcellularLocation>
        <location evidence="1">Membrane</location>
        <topology evidence="1">Multi-pass membrane protein</topology>
    </subcellularLocation>
</comment>
<dbReference type="InterPro" id="IPR030676">
    <property type="entry name" value="CitT-rel"/>
</dbReference>
<evidence type="ECO:0000256" key="5">
    <source>
        <dbReference type="ARBA" id="ARBA00023136"/>
    </source>
</evidence>
<evidence type="ECO:0000256" key="2">
    <source>
        <dbReference type="ARBA" id="ARBA00007349"/>
    </source>
</evidence>
<dbReference type="NCBIfam" id="TIGR00785">
    <property type="entry name" value="dass"/>
    <property type="match status" value="1"/>
</dbReference>
<feature type="transmembrane region" description="Helical" evidence="6">
    <location>
        <begin position="280"/>
        <end position="298"/>
    </location>
</feature>
<dbReference type="Proteomes" id="UP000184774">
    <property type="component" value="Unassembled WGS sequence"/>
</dbReference>
<organism evidence="8 9">
    <name type="scientific">Vibrio spartinae</name>
    <dbReference type="NCBI Taxonomy" id="1918945"/>
    <lineage>
        <taxon>Bacteria</taxon>
        <taxon>Pseudomonadati</taxon>
        <taxon>Pseudomonadota</taxon>
        <taxon>Gammaproteobacteria</taxon>
        <taxon>Vibrionales</taxon>
        <taxon>Vibrionaceae</taxon>
        <taxon>Vibrio</taxon>
    </lineage>
</organism>
<proteinExistence type="inferred from homology"/>
<reference evidence="7 10" key="3">
    <citation type="journal article" date="2020" name="J. Nat. Prod.">
        <title>Genomics-Metabolomics Profiling Disclosed Marine Vibrio spartinae 3.6 as a Producer of a New Branched Side Chain Prodigiosin.</title>
        <authorList>
            <person name="Vitale G.A."/>
            <person name="Sciarretta M."/>
            <person name="Palma Esposito F."/>
            <person name="January G.G."/>
            <person name="Giaccio M."/>
            <person name="Bunk B."/>
            <person name="Sproer C."/>
            <person name="Bajerski F."/>
            <person name="Power D."/>
            <person name="Festa C."/>
            <person name="Monti M.C."/>
            <person name="D'Auria M.V."/>
            <person name="de Pascale D."/>
        </authorList>
    </citation>
    <scope>NUCLEOTIDE SEQUENCE [LARGE SCALE GENOMIC DNA]</scope>
    <source>
        <strain evidence="7 10">3.6</strain>
    </source>
</reference>
<evidence type="ECO:0000313" key="8">
    <source>
        <dbReference type="EMBL" id="SIO95416.1"/>
    </source>
</evidence>